<keyword evidence="2" id="KW-0472">Membrane</keyword>
<accession>A0ABU5T767</accession>
<keyword evidence="2" id="KW-1133">Transmembrane helix</keyword>
<feature type="region of interest" description="Disordered" evidence="1">
    <location>
        <begin position="1"/>
        <end position="21"/>
    </location>
</feature>
<gene>
    <name evidence="3" type="ORF">SPF06_11720</name>
</gene>
<evidence type="ECO:0000256" key="1">
    <source>
        <dbReference type="SAM" id="MobiDB-lite"/>
    </source>
</evidence>
<evidence type="ECO:0000313" key="3">
    <source>
        <dbReference type="EMBL" id="MEA5455390.1"/>
    </source>
</evidence>
<feature type="transmembrane region" description="Helical" evidence="2">
    <location>
        <begin position="38"/>
        <end position="57"/>
    </location>
</feature>
<name>A0ABU5T767_9MICC</name>
<keyword evidence="2" id="KW-0812">Transmembrane</keyword>
<evidence type="ECO:0000313" key="4">
    <source>
        <dbReference type="Proteomes" id="UP001304769"/>
    </source>
</evidence>
<proteinExistence type="predicted"/>
<sequence length="329" mass="35229">MTATASRPAAGPRSHRGRDLDRRPWAGSLREYDLVKELVYALIVVGLLTVGLAAVVGSPDEPPVTLKQWASAAPSDFVATATAELGGTSDTAGYGPPYNATPGASQTLGPIDLQSLSGVRLPIDTAQDFVIGPLGMLPQPPADLAAWDAASDAQRGQWASAYADALSKAPDGDPAKVAPGDYGPVPGLDNALLAMAQKGTLDSVLDGNAATTLNHTRTVLFLGDGTYFRNLADSEHLTGDQWGMMNETGNYPGQSWLWLFSFWYQVPPFNSLSNADLVISGIMVVLTLALMFLPFIPGLRSIPRLIPIHRLIWRDYYRKARSAEATRLR</sequence>
<protein>
    <submittedName>
        <fullName evidence="3">Uncharacterized protein</fullName>
    </submittedName>
</protein>
<dbReference type="Proteomes" id="UP001304769">
    <property type="component" value="Unassembled WGS sequence"/>
</dbReference>
<keyword evidence="4" id="KW-1185">Reference proteome</keyword>
<organism evidence="3 4">
    <name type="scientific">Sinomonas terricola</name>
    <dbReference type="NCBI Taxonomy" id="3110330"/>
    <lineage>
        <taxon>Bacteria</taxon>
        <taxon>Bacillati</taxon>
        <taxon>Actinomycetota</taxon>
        <taxon>Actinomycetes</taxon>
        <taxon>Micrococcales</taxon>
        <taxon>Micrococcaceae</taxon>
        <taxon>Sinomonas</taxon>
    </lineage>
</organism>
<reference evidence="3 4" key="1">
    <citation type="submission" date="2023-12" db="EMBL/GenBank/DDBJ databases">
        <title>Sinomonas terricola sp. nov, isolated from litchi orchard soil in Guangdong, PR China.</title>
        <authorList>
            <person name="Jiaxin W."/>
            <person name="Yang Z."/>
            <person name="Honghui Z."/>
        </authorList>
    </citation>
    <scope>NUCLEOTIDE SEQUENCE [LARGE SCALE GENOMIC DNA]</scope>
    <source>
        <strain evidence="3 4">JGH33</strain>
    </source>
</reference>
<feature type="transmembrane region" description="Helical" evidence="2">
    <location>
        <begin position="277"/>
        <end position="296"/>
    </location>
</feature>
<comment type="caution">
    <text evidence="3">The sequence shown here is derived from an EMBL/GenBank/DDBJ whole genome shotgun (WGS) entry which is preliminary data.</text>
</comment>
<evidence type="ECO:0000256" key="2">
    <source>
        <dbReference type="SAM" id="Phobius"/>
    </source>
</evidence>
<dbReference type="EMBL" id="JAYGGQ010000008">
    <property type="protein sequence ID" value="MEA5455390.1"/>
    <property type="molecule type" value="Genomic_DNA"/>
</dbReference>
<dbReference type="RefSeq" id="WP_323279243.1">
    <property type="nucleotide sequence ID" value="NZ_JAYGGQ010000008.1"/>
</dbReference>